<evidence type="ECO:0000313" key="4">
    <source>
        <dbReference type="EMBL" id="GAA4053765.1"/>
    </source>
</evidence>
<protein>
    <submittedName>
        <fullName evidence="4">SDR family oxidoreductase</fullName>
    </submittedName>
</protein>
<dbReference type="SUPFAM" id="SSF51735">
    <property type="entry name" value="NAD(P)-binding Rossmann-fold domains"/>
    <property type="match status" value="1"/>
</dbReference>
<comment type="caution">
    <text evidence="4">The sequence shown here is derived from an EMBL/GenBank/DDBJ whole genome shotgun (WGS) entry which is preliminary data.</text>
</comment>
<evidence type="ECO:0000256" key="1">
    <source>
        <dbReference type="ARBA" id="ARBA00006484"/>
    </source>
</evidence>
<evidence type="ECO:0000256" key="3">
    <source>
        <dbReference type="RuleBase" id="RU000363"/>
    </source>
</evidence>
<comment type="similarity">
    <text evidence="1 3">Belongs to the short-chain dehydrogenases/reductases (SDR) family.</text>
</comment>
<dbReference type="Proteomes" id="UP001500683">
    <property type="component" value="Unassembled WGS sequence"/>
</dbReference>
<organism evidence="4 5">
    <name type="scientific">Actinomadura miaoliensis</name>
    <dbReference type="NCBI Taxonomy" id="430685"/>
    <lineage>
        <taxon>Bacteria</taxon>
        <taxon>Bacillati</taxon>
        <taxon>Actinomycetota</taxon>
        <taxon>Actinomycetes</taxon>
        <taxon>Streptosporangiales</taxon>
        <taxon>Thermomonosporaceae</taxon>
        <taxon>Actinomadura</taxon>
    </lineage>
</organism>
<keyword evidence="2" id="KW-0560">Oxidoreductase</keyword>
<dbReference type="PANTHER" id="PTHR43086">
    <property type="entry name" value="VERY-LONG-CHAIN 3-OXOOACYL-COA REDUCTASE"/>
    <property type="match status" value="1"/>
</dbReference>
<dbReference type="PANTHER" id="PTHR43086:SF3">
    <property type="entry name" value="NADP-DEPENDENT 3-HYDROXY ACID DEHYDROGENASE YDFG"/>
    <property type="match status" value="1"/>
</dbReference>
<name>A0ABP7UWC2_9ACTN</name>
<reference evidence="5" key="1">
    <citation type="journal article" date="2019" name="Int. J. Syst. Evol. Microbiol.">
        <title>The Global Catalogue of Microorganisms (GCM) 10K type strain sequencing project: providing services to taxonomists for standard genome sequencing and annotation.</title>
        <authorList>
            <consortium name="The Broad Institute Genomics Platform"/>
            <consortium name="The Broad Institute Genome Sequencing Center for Infectious Disease"/>
            <person name="Wu L."/>
            <person name="Ma J."/>
        </authorList>
    </citation>
    <scope>NUCLEOTIDE SEQUENCE [LARGE SCALE GENOMIC DNA]</scope>
    <source>
        <strain evidence="5">JCM 16702</strain>
    </source>
</reference>
<evidence type="ECO:0000313" key="5">
    <source>
        <dbReference type="Proteomes" id="UP001500683"/>
    </source>
</evidence>
<accession>A0ABP7UWC2</accession>
<dbReference type="Gene3D" id="3.40.50.720">
    <property type="entry name" value="NAD(P)-binding Rossmann-like Domain"/>
    <property type="match status" value="1"/>
</dbReference>
<sequence length="268" mass="28281">MTPVDYRGQTTLITGASSGIGAEFARRLAARGSDVVLAARRLDRLENLARELATAYGVTATPIAVDLAVPGAAAELDASLTAQGLTVTSLVNNAGFATNTAFHQTDPQRLAAEIAVNVTSLTELSRVFIERLRARPGGVLVNVASMAAYQATPTMAVYGATKAFVLSLTEALWYESRGSGLRVMALSPGATETEFFDVAGDGADGGTGRMHPEQVVEIALRALDRRNPPPSVITGRRNRLMAHAGRLAGRRRMTMTIGSMMDRTAAGH</sequence>
<dbReference type="PRINTS" id="PR00081">
    <property type="entry name" value="GDHRDH"/>
</dbReference>
<dbReference type="Pfam" id="PF00106">
    <property type="entry name" value="adh_short"/>
    <property type="match status" value="1"/>
</dbReference>
<dbReference type="InterPro" id="IPR002347">
    <property type="entry name" value="SDR_fam"/>
</dbReference>
<dbReference type="PIRSF" id="PIRSF000126">
    <property type="entry name" value="11-beta-HSD1"/>
    <property type="match status" value="1"/>
</dbReference>
<dbReference type="RefSeq" id="WP_344938984.1">
    <property type="nucleotide sequence ID" value="NZ_BAAAZG010000001.1"/>
</dbReference>
<dbReference type="PRINTS" id="PR00080">
    <property type="entry name" value="SDRFAMILY"/>
</dbReference>
<dbReference type="CDD" id="cd05233">
    <property type="entry name" value="SDR_c"/>
    <property type="match status" value="1"/>
</dbReference>
<proteinExistence type="inferred from homology"/>
<keyword evidence="5" id="KW-1185">Reference proteome</keyword>
<evidence type="ECO:0000256" key="2">
    <source>
        <dbReference type="ARBA" id="ARBA00023002"/>
    </source>
</evidence>
<dbReference type="EMBL" id="BAAAZG010000001">
    <property type="protein sequence ID" value="GAA4053765.1"/>
    <property type="molecule type" value="Genomic_DNA"/>
</dbReference>
<dbReference type="InterPro" id="IPR036291">
    <property type="entry name" value="NAD(P)-bd_dom_sf"/>
</dbReference>
<gene>
    <name evidence="4" type="ORF">GCM10022214_00380</name>
</gene>